<proteinExistence type="predicted"/>
<feature type="domain" description="Mannosylglycerate hydrolase MGH1-like glycoside hydrolase" evidence="3">
    <location>
        <begin position="68"/>
        <end position="409"/>
    </location>
</feature>
<dbReference type="InterPro" id="IPR054491">
    <property type="entry name" value="MGH1-like_GH"/>
</dbReference>
<dbReference type="KEGG" id="palb:EJC50_20065"/>
<dbReference type="Gene3D" id="1.50.10.10">
    <property type="match status" value="1"/>
</dbReference>
<dbReference type="EMBL" id="CP034437">
    <property type="protein sequence ID" value="AZN41712.1"/>
    <property type="molecule type" value="Genomic_DNA"/>
</dbReference>
<organism evidence="4 5">
    <name type="scientific">Paenibacillus albus</name>
    <dbReference type="NCBI Taxonomy" id="2495582"/>
    <lineage>
        <taxon>Bacteria</taxon>
        <taxon>Bacillati</taxon>
        <taxon>Bacillota</taxon>
        <taxon>Bacilli</taxon>
        <taxon>Bacillales</taxon>
        <taxon>Paenibacillaceae</taxon>
        <taxon>Paenibacillus</taxon>
    </lineage>
</organism>
<dbReference type="Pfam" id="PF03633">
    <property type="entry name" value="Glyco_hydro_65C"/>
    <property type="match status" value="1"/>
</dbReference>
<keyword evidence="1" id="KW-0175">Coiled coil</keyword>
<dbReference type="GO" id="GO:0005975">
    <property type="term" value="P:carbohydrate metabolic process"/>
    <property type="evidence" value="ECO:0007669"/>
    <property type="project" value="InterPro"/>
</dbReference>
<reference evidence="5" key="1">
    <citation type="submission" date="2018-12" db="EMBL/GenBank/DDBJ databases">
        <title>Genome sequence of Peanibacillus sp.</title>
        <authorList>
            <person name="Subramani G."/>
            <person name="Srinivasan S."/>
            <person name="Kim M.K."/>
        </authorList>
    </citation>
    <scope>NUCLEOTIDE SEQUENCE [LARGE SCALE GENOMIC DNA]</scope>
    <source>
        <strain evidence="5">18JY67-1</strain>
    </source>
</reference>
<keyword evidence="5" id="KW-1185">Reference proteome</keyword>
<evidence type="ECO:0000259" key="2">
    <source>
        <dbReference type="Pfam" id="PF03633"/>
    </source>
</evidence>
<feature type="coiled-coil region" evidence="1">
    <location>
        <begin position="192"/>
        <end position="219"/>
    </location>
</feature>
<evidence type="ECO:0008006" key="6">
    <source>
        <dbReference type="Google" id="ProtNLM"/>
    </source>
</evidence>
<evidence type="ECO:0000313" key="5">
    <source>
        <dbReference type="Proteomes" id="UP000272528"/>
    </source>
</evidence>
<dbReference type="InterPro" id="IPR012341">
    <property type="entry name" value="6hp_glycosidase-like_sf"/>
</dbReference>
<dbReference type="SUPFAM" id="SSF48208">
    <property type="entry name" value="Six-hairpin glycosidases"/>
    <property type="match status" value="1"/>
</dbReference>
<dbReference type="AlphaFoldDB" id="A0A3Q8X7D0"/>
<dbReference type="Pfam" id="PF22422">
    <property type="entry name" value="MGH1-like_GH"/>
    <property type="match status" value="1"/>
</dbReference>
<dbReference type="InterPro" id="IPR005194">
    <property type="entry name" value="Glyco_hydro_65_C"/>
</dbReference>
<feature type="domain" description="Glycoside hydrolase family 65 C-terminal" evidence="2">
    <location>
        <begin position="427"/>
        <end position="481"/>
    </location>
</feature>
<protein>
    <recommendedName>
        <fullName evidence="6">Alpha-L-rhamnosidase six-hairpin glycosidase domain-containing protein</fullName>
    </recommendedName>
</protein>
<name>A0A3Q8X7D0_9BACL</name>
<evidence type="ECO:0000259" key="3">
    <source>
        <dbReference type="Pfam" id="PF22422"/>
    </source>
</evidence>
<dbReference type="OrthoDB" id="231241at2"/>
<dbReference type="InterPro" id="IPR008928">
    <property type="entry name" value="6-hairpin_glycosidase_sf"/>
</dbReference>
<evidence type="ECO:0000313" key="4">
    <source>
        <dbReference type="EMBL" id="AZN41712.1"/>
    </source>
</evidence>
<evidence type="ECO:0000256" key="1">
    <source>
        <dbReference type="SAM" id="Coils"/>
    </source>
</evidence>
<dbReference type="Proteomes" id="UP000272528">
    <property type="component" value="Chromosome"/>
</dbReference>
<dbReference type="RefSeq" id="WP_126017418.1">
    <property type="nucleotide sequence ID" value="NZ_CP034437.1"/>
</dbReference>
<gene>
    <name evidence="4" type="ORF">EJC50_20065</name>
</gene>
<sequence>MRINLSFLQQDESDWMKEQVPLFECPEENLQRTYYFRWGVFRKHLKLTQSGYVVTEFLPQVPWSGRHNTISCPAGHHFYEGRWLHQPVYLNDYAEFWFRKGGEPRRYSFWAADAIFAHYLVTGDSSSIRELLPDLVANYEAWEAERKDASGLYWQMDDRDGMEFSIGGSGLRPTINSYMYADAVAISRIAMLAGQQELAQQYEDNAAVLQQLVERLLWDEEAKFFKVRTNMDGLAYTRKLTGGWLEQLPDDLLQENKLMPVCELTGYVPWCFGLPSAGYEDAWARLMDPKQFYAPYGPTTAEQAHPLFMAELQHECLWNGPSWPFATTQTLVAMARLLREYKQPHVNRADYYHMLCSYANSHQRMSEDGTRIPWIDENLDPFTGEWIARSKLHARDDANKDRGADYNHSAFCDLIISGLIGMQPRAGNELDIHPLIPEEANWDYFCLENVFYHKHYVTVVYDKDGERYGKGSGYRIEVDGKLRYHADRIQPATVLL</sequence>
<accession>A0A3Q8X7D0</accession>